<dbReference type="UniPathway" id="UPA00865">
    <property type="reaction ID" value="UER00834"/>
</dbReference>
<evidence type="ECO:0000256" key="2">
    <source>
        <dbReference type="ARBA" id="ARBA00001946"/>
    </source>
</evidence>
<dbReference type="InterPro" id="IPR050155">
    <property type="entry name" value="HAD-like_hydrolase_sf"/>
</dbReference>
<evidence type="ECO:0000256" key="4">
    <source>
        <dbReference type="ARBA" id="ARBA00006171"/>
    </source>
</evidence>
<dbReference type="PANTHER" id="PTHR43434:SF1">
    <property type="entry name" value="PHOSPHOGLYCOLATE PHOSPHATASE"/>
    <property type="match status" value="1"/>
</dbReference>
<dbReference type="InterPro" id="IPR006439">
    <property type="entry name" value="HAD-SF_hydro_IA"/>
</dbReference>
<dbReference type="SFLD" id="SFLDS00003">
    <property type="entry name" value="Haloacid_Dehalogenase"/>
    <property type="match status" value="1"/>
</dbReference>
<evidence type="ECO:0000313" key="10">
    <source>
        <dbReference type="EMBL" id="CUS57710.1"/>
    </source>
</evidence>
<dbReference type="InterPro" id="IPR036412">
    <property type="entry name" value="HAD-like_sf"/>
</dbReference>
<comment type="similarity">
    <text evidence="4">Belongs to the HAD-like hydrolase superfamily. CbbY/CbbZ/Gph/YieH family.</text>
</comment>
<dbReference type="GO" id="GO:0005829">
    <property type="term" value="C:cytosol"/>
    <property type="evidence" value="ECO:0007669"/>
    <property type="project" value="TreeGrafter"/>
</dbReference>
<comment type="pathway">
    <text evidence="3">Organic acid metabolism; glycolate biosynthesis; glycolate from 2-phosphoglycolate: step 1/1.</text>
</comment>
<evidence type="ECO:0000256" key="9">
    <source>
        <dbReference type="ARBA" id="ARBA00023277"/>
    </source>
</evidence>
<evidence type="ECO:0000256" key="6">
    <source>
        <dbReference type="ARBA" id="ARBA00022723"/>
    </source>
</evidence>
<keyword evidence="8" id="KW-0460">Magnesium</keyword>
<sequence>MSKPFDGWTIVFDLDGTLVNTAPDLLEALNHVLTNADLTPVTLDTIATMIGHGARAMIVKGLLAHGITPSDSDLDVFLEQFLDYYAANIADHSHAFDGVVEAMTTLSAGGATLAVCTNKKQALTDQLLAELDLTRYFAAIVGADSVPNRKPDGDHILRTIEAAGGSPERALMIGDSRTDERAARNAGLPFIFVPFGYEEESPQQLKPDIVLEHYSRLVSVVDGFVS</sequence>
<dbReference type="InterPro" id="IPR023214">
    <property type="entry name" value="HAD_sf"/>
</dbReference>
<dbReference type="SUPFAM" id="SSF56784">
    <property type="entry name" value="HAD-like"/>
    <property type="match status" value="1"/>
</dbReference>
<dbReference type="EC" id="3.1.3.18" evidence="5"/>
<organism evidence="10">
    <name type="scientific">hydrothermal vent metagenome</name>
    <dbReference type="NCBI Taxonomy" id="652676"/>
    <lineage>
        <taxon>unclassified sequences</taxon>
        <taxon>metagenomes</taxon>
        <taxon>ecological metagenomes</taxon>
    </lineage>
</organism>
<dbReference type="NCBIfam" id="TIGR01549">
    <property type="entry name" value="HAD-SF-IA-v1"/>
    <property type="match status" value="1"/>
</dbReference>
<dbReference type="InterPro" id="IPR023198">
    <property type="entry name" value="PGP-like_dom2"/>
</dbReference>
<reference evidence="10" key="1">
    <citation type="submission" date="2015-10" db="EMBL/GenBank/DDBJ databases">
        <authorList>
            <person name="Gilbert D.G."/>
        </authorList>
    </citation>
    <scope>NUCLEOTIDE SEQUENCE</scope>
</reference>
<dbReference type="GO" id="GO:0008967">
    <property type="term" value="F:phosphoglycolate phosphatase activity"/>
    <property type="evidence" value="ECO:0007669"/>
    <property type="project" value="UniProtKB-EC"/>
</dbReference>
<dbReference type="GO" id="GO:0006281">
    <property type="term" value="P:DNA repair"/>
    <property type="evidence" value="ECO:0007669"/>
    <property type="project" value="TreeGrafter"/>
</dbReference>
<evidence type="ECO:0000256" key="8">
    <source>
        <dbReference type="ARBA" id="ARBA00022842"/>
    </source>
</evidence>
<keyword evidence="9" id="KW-0119">Carbohydrate metabolism</keyword>
<dbReference type="GO" id="GO:0046295">
    <property type="term" value="P:glycolate biosynthetic process"/>
    <property type="evidence" value="ECO:0007669"/>
    <property type="project" value="UniProtKB-UniPathway"/>
</dbReference>
<evidence type="ECO:0000256" key="1">
    <source>
        <dbReference type="ARBA" id="ARBA00000830"/>
    </source>
</evidence>
<protein>
    <recommendedName>
        <fullName evidence="5">phosphoglycolate phosphatase</fullName>
        <ecNumber evidence="5">3.1.3.18</ecNumber>
    </recommendedName>
</protein>
<dbReference type="InterPro" id="IPR037512">
    <property type="entry name" value="PGPase_prok"/>
</dbReference>
<accession>A0A160U0R0</accession>
<keyword evidence="7 10" id="KW-0378">Hydrolase</keyword>
<keyword evidence="6" id="KW-0479">Metal-binding</keyword>
<comment type="catalytic activity">
    <reaction evidence="1">
        <text>2-phosphoglycolate + H2O = glycolate + phosphate</text>
        <dbReference type="Rhea" id="RHEA:14369"/>
        <dbReference type="ChEBI" id="CHEBI:15377"/>
        <dbReference type="ChEBI" id="CHEBI:29805"/>
        <dbReference type="ChEBI" id="CHEBI:43474"/>
        <dbReference type="ChEBI" id="CHEBI:58033"/>
        <dbReference type="EC" id="3.1.3.18"/>
    </reaction>
</comment>
<dbReference type="InterPro" id="IPR041492">
    <property type="entry name" value="HAD_2"/>
</dbReference>
<evidence type="ECO:0000256" key="3">
    <source>
        <dbReference type="ARBA" id="ARBA00004818"/>
    </source>
</evidence>
<dbReference type="HAMAP" id="MF_00495">
    <property type="entry name" value="GPH_hydrolase_bact"/>
    <property type="match status" value="1"/>
</dbReference>
<dbReference type="AlphaFoldDB" id="A0A160U0R0"/>
<dbReference type="EMBL" id="CZQD01000047">
    <property type="protein sequence ID" value="CUS57710.1"/>
    <property type="molecule type" value="Genomic_DNA"/>
</dbReference>
<dbReference type="Pfam" id="PF13419">
    <property type="entry name" value="HAD_2"/>
    <property type="match status" value="1"/>
</dbReference>
<evidence type="ECO:0000256" key="5">
    <source>
        <dbReference type="ARBA" id="ARBA00013078"/>
    </source>
</evidence>
<proteinExistence type="inferred from homology"/>
<dbReference type="PANTHER" id="PTHR43434">
    <property type="entry name" value="PHOSPHOGLYCOLATE PHOSPHATASE"/>
    <property type="match status" value="1"/>
</dbReference>
<name>A0A160U0R0_9ZZZZ</name>
<gene>
    <name evidence="10" type="ORF">MGWOODY_Hyp1183</name>
</gene>
<dbReference type="SFLD" id="SFLDG01129">
    <property type="entry name" value="C1.5:_HAD__Beta-PGM__Phosphata"/>
    <property type="match status" value="1"/>
</dbReference>
<dbReference type="SFLD" id="SFLDG01135">
    <property type="entry name" value="C1.5.6:_HAD__Beta-PGM__Phospha"/>
    <property type="match status" value="1"/>
</dbReference>
<evidence type="ECO:0000256" key="7">
    <source>
        <dbReference type="ARBA" id="ARBA00022801"/>
    </source>
</evidence>
<dbReference type="Gene3D" id="1.10.150.240">
    <property type="entry name" value="Putative phosphatase, domain 2"/>
    <property type="match status" value="1"/>
</dbReference>
<dbReference type="FunFam" id="3.40.50.1000:FF:000022">
    <property type="entry name" value="Phosphoglycolate phosphatase"/>
    <property type="match status" value="1"/>
</dbReference>
<dbReference type="GO" id="GO:0005975">
    <property type="term" value="P:carbohydrate metabolic process"/>
    <property type="evidence" value="ECO:0007669"/>
    <property type="project" value="InterPro"/>
</dbReference>
<dbReference type="GO" id="GO:0046872">
    <property type="term" value="F:metal ion binding"/>
    <property type="evidence" value="ECO:0007669"/>
    <property type="project" value="UniProtKB-KW"/>
</dbReference>
<dbReference type="Gene3D" id="3.40.50.1000">
    <property type="entry name" value="HAD superfamily/HAD-like"/>
    <property type="match status" value="1"/>
</dbReference>
<comment type="cofactor">
    <cofactor evidence="2">
        <name>Mg(2+)</name>
        <dbReference type="ChEBI" id="CHEBI:18420"/>
    </cofactor>
</comment>